<comment type="caution">
    <text evidence="4">The sequence shown here is derived from an EMBL/GenBank/DDBJ whole genome shotgun (WGS) entry which is preliminary data.</text>
</comment>
<dbReference type="Pfam" id="PF16344">
    <property type="entry name" value="FecR_C"/>
    <property type="match status" value="1"/>
</dbReference>
<protein>
    <submittedName>
        <fullName evidence="4">Ferric-dicitrate binding protein FerR (Iron transport regulator)</fullName>
    </submittedName>
</protein>
<evidence type="ECO:0000313" key="5">
    <source>
        <dbReference type="Proteomes" id="UP000533637"/>
    </source>
</evidence>
<feature type="domain" description="Protein FecR C-terminal" evidence="3">
    <location>
        <begin position="254"/>
        <end position="317"/>
    </location>
</feature>
<evidence type="ECO:0000313" key="4">
    <source>
        <dbReference type="EMBL" id="MBB4622926.1"/>
    </source>
</evidence>
<dbReference type="Pfam" id="PF04773">
    <property type="entry name" value="FecR"/>
    <property type="match status" value="1"/>
</dbReference>
<gene>
    <name evidence="4" type="ORF">GGQ57_002835</name>
</gene>
<dbReference type="EMBL" id="JACHOC010000005">
    <property type="protein sequence ID" value="MBB4622926.1"/>
    <property type="molecule type" value="Genomic_DNA"/>
</dbReference>
<accession>A0ABR6KN77</accession>
<dbReference type="InterPro" id="IPR032508">
    <property type="entry name" value="FecR_C"/>
</dbReference>
<keyword evidence="1" id="KW-0812">Transmembrane</keyword>
<dbReference type="RefSeq" id="WP_183671245.1">
    <property type="nucleotide sequence ID" value="NZ_BMPB01000005.1"/>
</dbReference>
<dbReference type="Gene3D" id="3.55.50.30">
    <property type="match status" value="1"/>
</dbReference>
<dbReference type="Gene3D" id="2.60.120.1440">
    <property type="match status" value="1"/>
</dbReference>
<keyword evidence="1" id="KW-0472">Membrane</keyword>
<keyword evidence="1" id="KW-1133">Transmembrane helix</keyword>
<evidence type="ECO:0000259" key="2">
    <source>
        <dbReference type="Pfam" id="PF04773"/>
    </source>
</evidence>
<dbReference type="PANTHER" id="PTHR30273:SF2">
    <property type="entry name" value="PROTEIN FECR"/>
    <property type="match status" value="1"/>
</dbReference>
<evidence type="ECO:0000259" key="3">
    <source>
        <dbReference type="Pfam" id="PF16344"/>
    </source>
</evidence>
<keyword evidence="5" id="KW-1185">Reference proteome</keyword>
<sequence>MNERIHKYFYEELSTEERLSLLRDVEASEELKKEFAEYQNLYALLNLGYQVQDKAIGKQKYDRFILQKQHAIMWKRWTRRIGYAAAILILVVSTSILTYWYAQPEQTEFLSENVMNTVYAPAGQRAQLVLQDGTEVWLNAGSRLDYPSAFAEERRVYLTGEGFFKVAKDKTRPFVVSTQTIDIKALGTEFNVLSYPKSKYAEVSLQEGSVKAYFPESESEGLILSPGQLLVQKGDSLKLENMNWDELLWKKGIYVFRKQKLETIIEKLALYFNVDIIVRNPEILEYEYVGKFRQRDGIMTILKVIQDIHHFKIEKNDELNQIVLSK</sequence>
<name>A0ABR6KN77_9BACT</name>
<dbReference type="InterPro" id="IPR012373">
    <property type="entry name" value="Ferrdict_sens_TM"/>
</dbReference>
<reference evidence="4 5" key="1">
    <citation type="submission" date="2020-08" db="EMBL/GenBank/DDBJ databases">
        <title>Genomic Encyclopedia of Type Strains, Phase IV (KMG-IV): sequencing the most valuable type-strain genomes for metagenomic binning, comparative biology and taxonomic classification.</title>
        <authorList>
            <person name="Goeker M."/>
        </authorList>
    </citation>
    <scope>NUCLEOTIDE SEQUENCE [LARGE SCALE GENOMIC DNA]</scope>
    <source>
        <strain evidence="4 5">DSM 102983</strain>
    </source>
</reference>
<feature type="transmembrane region" description="Helical" evidence="1">
    <location>
        <begin position="81"/>
        <end position="102"/>
    </location>
</feature>
<dbReference type="PANTHER" id="PTHR30273">
    <property type="entry name" value="PERIPLASMIC SIGNAL SENSOR AND SIGMA FACTOR ACTIVATOR FECR-RELATED"/>
    <property type="match status" value="1"/>
</dbReference>
<organism evidence="4 5">
    <name type="scientific">Parabacteroides faecis</name>
    <dbReference type="NCBI Taxonomy" id="1217282"/>
    <lineage>
        <taxon>Bacteria</taxon>
        <taxon>Pseudomonadati</taxon>
        <taxon>Bacteroidota</taxon>
        <taxon>Bacteroidia</taxon>
        <taxon>Bacteroidales</taxon>
        <taxon>Tannerellaceae</taxon>
        <taxon>Parabacteroides</taxon>
    </lineage>
</organism>
<proteinExistence type="predicted"/>
<feature type="domain" description="FecR protein" evidence="2">
    <location>
        <begin position="118"/>
        <end position="211"/>
    </location>
</feature>
<dbReference type="PIRSF" id="PIRSF018266">
    <property type="entry name" value="FecR"/>
    <property type="match status" value="1"/>
</dbReference>
<dbReference type="Proteomes" id="UP000533637">
    <property type="component" value="Unassembled WGS sequence"/>
</dbReference>
<evidence type="ECO:0000256" key="1">
    <source>
        <dbReference type="SAM" id="Phobius"/>
    </source>
</evidence>
<dbReference type="InterPro" id="IPR006860">
    <property type="entry name" value="FecR"/>
</dbReference>